<evidence type="ECO:0000313" key="3">
    <source>
        <dbReference type="Proteomes" id="UP000824782"/>
    </source>
</evidence>
<reference evidence="2" key="1">
    <citation type="thesis" date="2020" institute="ProQuest LLC" country="789 East Eisenhower Parkway, Ann Arbor, MI, USA">
        <title>Comparative Genomics and Chromosome Evolution.</title>
        <authorList>
            <person name="Mudd A.B."/>
        </authorList>
    </citation>
    <scope>NUCLEOTIDE SEQUENCE</scope>
    <source>
        <strain evidence="2">237g6f4</strain>
        <tissue evidence="2">Blood</tissue>
    </source>
</reference>
<evidence type="ECO:0008006" key="4">
    <source>
        <dbReference type="Google" id="ProtNLM"/>
    </source>
</evidence>
<accession>A0AAV7CGI9</accession>
<dbReference type="Proteomes" id="UP000824782">
    <property type="component" value="Unassembled WGS sequence"/>
</dbReference>
<keyword evidence="1" id="KW-1133">Transmembrane helix</keyword>
<protein>
    <recommendedName>
        <fullName evidence="4">NADH dehydrogenase subunit 4L</fullName>
    </recommendedName>
</protein>
<organism evidence="2 3">
    <name type="scientific">Engystomops pustulosus</name>
    <name type="common">Tungara frog</name>
    <name type="synonym">Physalaemus pustulosus</name>
    <dbReference type="NCBI Taxonomy" id="76066"/>
    <lineage>
        <taxon>Eukaryota</taxon>
        <taxon>Metazoa</taxon>
        <taxon>Chordata</taxon>
        <taxon>Craniata</taxon>
        <taxon>Vertebrata</taxon>
        <taxon>Euteleostomi</taxon>
        <taxon>Amphibia</taxon>
        <taxon>Batrachia</taxon>
        <taxon>Anura</taxon>
        <taxon>Neobatrachia</taxon>
        <taxon>Hyloidea</taxon>
        <taxon>Leptodactylidae</taxon>
        <taxon>Leiuperinae</taxon>
        <taxon>Engystomops</taxon>
    </lineage>
</organism>
<evidence type="ECO:0000313" key="2">
    <source>
        <dbReference type="EMBL" id="KAG8584150.1"/>
    </source>
</evidence>
<dbReference type="EMBL" id="WNYA01000003">
    <property type="protein sequence ID" value="KAG8584150.1"/>
    <property type="molecule type" value="Genomic_DNA"/>
</dbReference>
<dbReference type="AlphaFoldDB" id="A0AAV7CGI9"/>
<sequence length="68" mass="7649">MCPFLFSTELISYEIYLQDKYYCGCLGGGLLVSLLSSCKIFLPFFSMLLTCLITNMSLMECVILLTVT</sequence>
<keyword evidence="1" id="KW-0812">Transmembrane</keyword>
<keyword evidence="3" id="KW-1185">Reference proteome</keyword>
<feature type="transmembrane region" description="Helical" evidence="1">
    <location>
        <begin position="40"/>
        <end position="67"/>
    </location>
</feature>
<name>A0AAV7CGI9_ENGPU</name>
<proteinExistence type="predicted"/>
<gene>
    <name evidence="2" type="ORF">GDO81_008701</name>
</gene>
<evidence type="ECO:0000256" key="1">
    <source>
        <dbReference type="SAM" id="Phobius"/>
    </source>
</evidence>
<keyword evidence="1" id="KW-0472">Membrane</keyword>
<comment type="caution">
    <text evidence="2">The sequence shown here is derived from an EMBL/GenBank/DDBJ whole genome shotgun (WGS) entry which is preliminary data.</text>
</comment>